<accession>A0A1J4K373</accession>
<dbReference type="Pfam" id="PF00400">
    <property type="entry name" value="WD40"/>
    <property type="match status" value="4"/>
</dbReference>
<protein>
    <submittedName>
        <fullName evidence="3">Uncharacterized protein</fullName>
    </submittedName>
</protein>
<dbReference type="Proteomes" id="UP000179807">
    <property type="component" value="Unassembled WGS sequence"/>
</dbReference>
<dbReference type="PANTHER" id="PTHR44499">
    <property type="entry name" value="JOUBERIN"/>
    <property type="match status" value="1"/>
</dbReference>
<organism evidence="3 4">
    <name type="scientific">Tritrichomonas foetus</name>
    <dbReference type="NCBI Taxonomy" id="1144522"/>
    <lineage>
        <taxon>Eukaryota</taxon>
        <taxon>Metamonada</taxon>
        <taxon>Parabasalia</taxon>
        <taxon>Tritrichomonadida</taxon>
        <taxon>Tritrichomonadidae</taxon>
        <taxon>Tritrichomonas</taxon>
    </lineage>
</organism>
<dbReference type="PROSITE" id="PS50082">
    <property type="entry name" value="WD_REPEATS_2"/>
    <property type="match status" value="4"/>
</dbReference>
<dbReference type="GeneID" id="94840861"/>
<sequence>MTDIFTINVIGSTDLDIKSPMINVVVRISIVNSVTGELVQKSDEKRKCISANEKTEYIAPVATHGIKIDNLGNLSPYWDENFIFNEPISTILSNDVLIFFEIYDTFIHASKKNFSPIAWAFLRLKTPEECRNLDRPCQLQLHYYPSLSFDVNLKGIKVPVAGLLLNRRKCNARLTVEVKRAEVQESYDVTNRPMHFFQHEIGHDPLEKLIQRKDESESENEEEEEGKDGKGKKKKEKPKPRILRPANRRCTVPKVLKAQIPAGEHGALALAFNKNGDTLAVAIQEGKDFVIQLYSTINMDKFRTIRAHVDIIYEITFSEDDRLMMTVSADGMAKVWKNEGDFKLRSTLAHPNYIYTGKFHPKDDRLVVTAGIDGKIRLWDRPKESVLMEMEGHQVRINSLTFSPDGKALYAGDADGIISSWNTNLEPDGIDGFRRIKLVKEGEIEKVSITHVEMGKSNFSLLVHTQDNMIRIFETKVMVPSQRYSGILCKKFRMISTFSPDGQYILSGSEDGSVMLWTVRKAEPVAVNEWTCKFDQPVTAVAWNRVENMVAFSSFGESQPILVFYDPNAPAPQPQDDIDLI</sequence>
<dbReference type="PROSITE" id="PS50294">
    <property type="entry name" value="WD_REPEATS_REGION"/>
    <property type="match status" value="3"/>
</dbReference>
<dbReference type="AlphaFoldDB" id="A0A1J4K373"/>
<dbReference type="CDD" id="cd00200">
    <property type="entry name" value="WD40"/>
    <property type="match status" value="1"/>
</dbReference>
<comment type="caution">
    <text evidence="3">The sequence shown here is derived from an EMBL/GenBank/DDBJ whole genome shotgun (WGS) entry which is preliminary data.</text>
</comment>
<dbReference type="PANTHER" id="PTHR44499:SF1">
    <property type="entry name" value="JOUBERIN"/>
    <property type="match status" value="1"/>
</dbReference>
<dbReference type="EMBL" id="MLAK01000803">
    <property type="protein sequence ID" value="OHT04174.1"/>
    <property type="molecule type" value="Genomic_DNA"/>
</dbReference>
<reference evidence="3" key="1">
    <citation type="submission" date="2016-10" db="EMBL/GenBank/DDBJ databases">
        <authorList>
            <person name="Benchimol M."/>
            <person name="Almeida L.G."/>
            <person name="Vasconcelos A.T."/>
            <person name="Perreira-Neves A."/>
            <person name="Rosa I.A."/>
            <person name="Tasca T."/>
            <person name="Bogo M.R."/>
            <person name="de Souza W."/>
        </authorList>
    </citation>
    <scope>NUCLEOTIDE SEQUENCE [LARGE SCALE GENOMIC DNA]</scope>
    <source>
        <strain evidence="3">K</strain>
    </source>
</reference>
<dbReference type="SUPFAM" id="SSF50978">
    <property type="entry name" value="WD40 repeat-like"/>
    <property type="match status" value="1"/>
</dbReference>
<dbReference type="VEuPathDB" id="TrichDB:TRFO_28403"/>
<dbReference type="SMART" id="SM00320">
    <property type="entry name" value="WD40"/>
    <property type="match status" value="6"/>
</dbReference>
<evidence type="ECO:0000256" key="1">
    <source>
        <dbReference type="PROSITE-ProRule" id="PRU00221"/>
    </source>
</evidence>
<evidence type="ECO:0000313" key="4">
    <source>
        <dbReference type="Proteomes" id="UP000179807"/>
    </source>
</evidence>
<dbReference type="InterPro" id="IPR052803">
    <property type="entry name" value="Cilium-Associated_Jouberin"/>
</dbReference>
<dbReference type="InterPro" id="IPR036322">
    <property type="entry name" value="WD40_repeat_dom_sf"/>
</dbReference>
<feature type="region of interest" description="Disordered" evidence="2">
    <location>
        <begin position="212"/>
        <end position="246"/>
    </location>
</feature>
<proteinExistence type="predicted"/>
<feature type="repeat" description="WD" evidence="1">
    <location>
        <begin position="305"/>
        <end position="337"/>
    </location>
</feature>
<dbReference type="Gene3D" id="2.130.10.10">
    <property type="entry name" value="YVTN repeat-like/Quinoprotein amine dehydrogenase"/>
    <property type="match status" value="1"/>
</dbReference>
<dbReference type="InterPro" id="IPR015943">
    <property type="entry name" value="WD40/YVTN_repeat-like_dom_sf"/>
</dbReference>
<evidence type="ECO:0000256" key="2">
    <source>
        <dbReference type="SAM" id="MobiDB-lite"/>
    </source>
</evidence>
<keyword evidence="4" id="KW-1185">Reference proteome</keyword>
<feature type="repeat" description="WD" evidence="1">
    <location>
        <begin position="347"/>
        <end position="389"/>
    </location>
</feature>
<evidence type="ECO:0000313" key="3">
    <source>
        <dbReference type="EMBL" id="OHT04174.1"/>
    </source>
</evidence>
<name>A0A1J4K373_9EUKA</name>
<dbReference type="RefSeq" id="XP_068357310.1">
    <property type="nucleotide sequence ID" value="XM_068506157.1"/>
</dbReference>
<keyword evidence="1" id="KW-0853">WD repeat</keyword>
<feature type="compositionally biased region" description="Basic residues" evidence="2">
    <location>
        <begin position="230"/>
        <end position="242"/>
    </location>
</feature>
<feature type="compositionally biased region" description="Acidic residues" evidence="2">
    <location>
        <begin position="216"/>
        <end position="226"/>
    </location>
</feature>
<dbReference type="GO" id="GO:0036064">
    <property type="term" value="C:ciliary basal body"/>
    <property type="evidence" value="ECO:0007669"/>
    <property type="project" value="TreeGrafter"/>
</dbReference>
<dbReference type="OrthoDB" id="2096344at2759"/>
<feature type="repeat" description="WD" evidence="1">
    <location>
        <begin position="390"/>
        <end position="422"/>
    </location>
</feature>
<gene>
    <name evidence="3" type="ORF">TRFO_28403</name>
</gene>
<feature type="repeat" description="WD" evidence="1">
    <location>
        <begin position="498"/>
        <end position="527"/>
    </location>
</feature>
<dbReference type="GO" id="GO:0044458">
    <property type="term" value="P:motile cilium assembly"/>
    <property type="evidence" value="ECO:0007669"/>
    <property type="project" value="TreeGrafter"/>
</dbReference>
<dbReference type="InterPro" id="IPR001680">
    <property type="entry name" value="WD40_rpt"/>
</dbReference>